<dbReference type="STRING" id="1849047.A0A3D8RZS7"/>
<dbReference type="GO" id="GO:0004674">
    <property type="term" value="F:protein serine/threonine kinase activity"/>
    <property type="evidence" value="ECO:0007669"/>
    <property type="project" value="TreeGrafter"/>
</dbReference>
<protein>
    <recommendedName>
        <fullName evidence="1">Protein kinase domain-containing protein</fullName>
    </recommendedName>
</protein>
<sequence>MATPFTRELHRLRDELDGSLSLRSEPDKKFLGATKAGEILSKDRLQRLFNAANTEERLQDQLIKDISKSKGGYLNVLATLIFGECIEALKDISRRGLSLSFSEATDDHLPFSDELLQRLPIGPTEAGIFAKCQYIFYPIIIRARSVEEAIYDERCRLPITSHTPLGKGAFGVVDKVTVEAKHIELIEPNQNSPFVNSTPATYARKTFEVKDSQAFIKERRALRVFLNARKKHDNIMNVIASLRIGEQYSLFFDVADCDLWVYLENKPMPRSNEHKLKAQLLQCCCDIVGALDFLHRQLKDDDGNPIRCFHLDIKPHNILVMDRDSEKMKWKLTDFGISEFEYKPRDQTSGRAMSEKSTGKVHLDELFAERQNVSYTTRPFQGTFAPPETAPEMKSREPRCAANDIWSFGCVLVLVLGFIFKQGAPELLDYLRTFKREDTFYVIEKRRFIRNQECVPKLDPGVLRLFNELPNKIPQDRKADRKMCGSVIKVLKRNILLPKHEDRSTAEKLKPILAEIVSEYKSRQSIAKGPDSKASSSPWEEVTEHFQLGDPDSDSFFRISPGSNFLAWTTNSKKTIQLFPIAGLVTGKGIPGWKLEPRVYTIPDKLKSTWYEYSVSQNWICASVRLDYPVCASSEGVDNQPRYLYLTSQLGHNHIQAFALSAKDSYFACVGTDSHDHSGKVYLFHMQTVLKMTKQDSNSMNYQPRMSVVSSSSSDSLALPRENLLPSTAKLEAGYEIVTLAFTCDEKYLTLISYNRGSKENKFMINVWATSERRMLIAQPIVEENQGPSNIPFNTTSCILDNPLTAVVLLFRNIFTKGKFIENQQYWEPMQYSAKPDLTDIFPSSKPRQVICVRSDLKKKEVRIASISVDLFNFQIEKTLAKKFITGNIGPYNPSTDCRCVLEHDGKTFVLFATIKPSIHLVEIANDS</sequence>
<evidence type="ECO:0000313" key="3">
    <source>
        <dbReference type="Proteomes" id="UP000256645"/>
    </source>
</evidence>
<proteinExistence type="predicted"/>
<feature type="domain" description="Protein kinase" evidence="1">
    <location>
        <begin position="159"/>
        <end position="497"/>
    </location>
</feature>
<accession>A0A3D8RZS7</accession>
<dbReference type="SUPFAM" id="SSF56112">
    <property type="entry name" value="Protein kinase-like (PK-like)"/>
    <property type="match status" value="1"/>
</dbReference>
<dbReference type="InterPro" id="IPR000719">
    <property type="entry name" value="Prot_kinase_dom"/>
</dbReference>
<dbReference type="Pfam" id="PF00069">
    <property type="entry name" value="Pkinase"/>
    <property type="match status" value="1"/>
</dbReference>
<dbReference type="PROSITE" id="PS00108">
    <property type="entry name" value="PROTEIN_KINASE_ST"/>
    <property type="match status" value="1"/>
</dbReference>
<dbReference type="PANTHER" id="PTHR24359:SF1">
    <property type="entry name" value="INHIBITOR OF NUCLEAR FACTOR KAPPA-B KINASE EPSILON SUBUNIT HOMOLOG 1-RELATED"/>
    <property type="match status" value="1"/>
</dbReference>
<dbReference type="GO" id="GO:0005524">
    <property type="term" value="F:ATP binding"/>
    <property type="evidence" value="ECO:0007669"/>
    <property type="project" value="InterPro"/>
</dbReference>
<dbReference type="OrthoDB" id="5986190at2759"/>
<dbReference type="Proteomes" id="UP000256645">
    <property type="component" value="Unassembled WGS sequence"/>
</dbReference>
<comment type="caution">
    <text evidence="2">The sequence shown here is derived from an EMBL/GenBank/DDBJ whole genome shotgun (WGS) entry which is preliminary data.</text>
</comment>
<keyword evidence="3" id="KW-1185">Reference proteome</keyword>
<evidence type="ECO:0000259" key="1">
    <source>
        <dbReference type="PROSITE" id="PS50011"/>
    </source>
</evidence>
<dbReference type="EMBL" id="PDLM01000004">
    <property type="protein sequence ID" value="RDW79545.1"/>
    <property type="molecule type" value="Genomic_DNA"/>
</dbReference>
<dbReference type="PANTHER" id="PTHR24359">
    <property type="entry name" value="SERINE/THREONINE-PROTEIN KINASE SBK1"/>
    <property type="match status" value="1"/>
</dbReference>
<organism evidence="2 3">
    <name type="scientific">Coleophoma cylindrospora</name>
    <dbReference type="NCBI Taxonomy" id="1849047"/>
    <lineage>
        <taxon>Eukaryota</taxon>
        <taxon>Fungi</taxon>
        <taxon>Dikarya</taxon>
        <taxon>Ascomycota</taxon>
        <taxon>Pezizomycotina</taxon>
        <taxon>Leotiomycetes</taxon>
        <taxon>Helotiales</taxon>
        <taxon>Dermateaceae</taxon>
        <taxon>Coleophoma</taxon>
    </lineage>
</organism>
<dbReference type="InterPro" id="IPR008271">
    <property type="entry name" value="Ser/Thr_kinase_AS"/>
</dbReference>
<dbReference type="SMART" id="SM00220">
    <property type="entry name" value="S_TKc"/>
    <property type="match status" value="1"/>
</dbReference>
<gene>
    <name evidence="2" type="ORF">BP6252_04183</name>
</gene>
<dbReference type="PROSITE" id="PS50011">
    <property type="entry name" value="PROTEIN_KINASE_DOM"/>
    <property type="match status" value="1"/>
</dbReference>
<reference evidence="2 3" key="1">
    <citation type="journal article" date="2018" name="IMA Fungus">
        <title>IMA Genome-F 9: Draft genome sequence of Annulohypoxylon stygium, Aspergillus mulundensis, Berkeleyomyces basicola (syn. Thielaviopsis basicola), Ceratocystis smalleyi, two Cercospora beticola strains, Coleophoma cylindrospora, Fusarium fracticaudum, Phialophora cf. hyalina, and Morchella septimelata.</title>
        <authorList>
            <person name="Wingfield B.D."/>
            <person name="Bills G.F."/>
            <person name="Dong Y."/>
            <person name="Huang W."/>
            <person name="Nel W.J."/>
            <person name="Swalarsk-Parry B.S."/>
            <person name="Vaghefi N."/>
            <person name="Wilken P.M."/>
            <person name="An Z."/>
            <person name="de Beer Z.W."/>
            <person name="De Vos L."/>
            <person name="Chen L."/>
            <person name="Duong T.A."/>
            <person name="Gao Y."/>
            <person name="Hammerbacher A."/>
            <person name="Kikkert J.R."/>
            <person name="Li Y."/>
            <person name="Li H."/>
            <person name="Li K."/>
            <person name="Li Q."/>
            <person name="Liu X."/>
            <person name="Ma X."/>
            <person name="Naidoo K."/>
            <person name="Pethybridge S.J."/>
            <person name="Sun J."/>
            <person name="Steenkamp E.T."/>
            <person name="van der Nest M.A."/>
            <person name="van Wyk S."/>
            <person name="Wingfield M.J."/>
            <person name="Xiong C."/>
            <person name="Yue Q."/>
            <person name="Zhang X."/>
        </authorList>
    </citation>
    <scope>NUCLEOTIDE SEQUENCE [LARGE SCALE GENOMIC DNA]</scope>
    <source>
        <strain evidence="2 3">BP6252</strain>
    </source>
</reference>
<dbReference type="AlphaFoldDB" id="A0A3D8RZS7"/>
<dbReference type="Gene3D" id="1.10.510.10">
    <property type="entry name" value="Transferase(Phosphotransferase) domain 1"/>
    <property type="match status" value="1"/>
</dbReference>
<name>A0A3D8RZS7_9HELO</name>
<dbReference type="InterPro" id="IPR011009">
    <property type="entry name" value="Kinase-like_dom_sf"/>
</dbReference>
<dbReference type="CDD" id="cd00180">
    <property type="entry name" value="PKc"/>
    <property type="match status" value="1"/>
</dbReference>
<dbReference type="SUPFAM" id="SSF82171">
    <property type="entry name" value="DPP6 N-terminal domain-like"/>
    <property type="match status" value="1"/>
</dbReference>
<evidence type="ECO:0000313" key="2">
    <source>
        <dbReference type="EMBL" id="RDW79545.1"/>
    </source>
</evidence>